<dbReference type="EMBL" id="JH992978">
    <property type="protein sequence ID" value="EKX50432.1"/>
    <property type="molecule type" value="Genomic_DNA"/>
</dbReference>
<organism evidence="1">
    <name type="scientific">Guillardia theta (strain CCMP2712)</name>
    <name type="common">Cryptophyte</name>
    <dbReference type="NCBI Taxonomy" id="905079"/>
    <lineage>
        <taxon>Eukaryota</taxon>
        <taxon>Cryptophyceae</taxon>
        <taxon>Pyrenomonadales</taxon>
        <taxon>Geminigeraceae</taxon>
        <taxon>Guillardia</taxon>
    </lineage>
</organism>
<dbReference type="PANTHER" id="PTHR17985">
    <property type="entry name" value="SER/THR-RICH PROTEIN T10 IN DGCR REGION"/>
    <property type="match status" value="1"/>
</dbReference>
<dbReference type="PANTHER" id="PTHR17985:SF8">
    <property type="entry name" value="TRANSPORT AND GOLGI ORGANIZATION PROTEIN 2 HOMOLOG"/>
    <property type="match status" value="1"/>
</dbReference>
<proteinExistence type="predicted"/>
<evidence type="ECO:0000313" key="2">
    <source>
        <dbReference type="EnsemblProtists" id="EKX50432"/>
    </source>
</evidence>
<keyword evidence="3" id="KW-1185">Reference proteome</keyword>
<dbReference type="PaxDb" id="55529-EKX50432"/>
<name>L1JPQ8_GUITC</name>
<dbReference type="HOGENOM" id="CLU_944746_0_0_1"/>
<dbReference type="InterPro" id="IPR008551">
    <property type="entry name" value="TANGO2"/>
</dbReference>
<dbReference type="OMA" id="MQSIMIS"/>
<protein>
    <submittedName>
        <fullName evidence="1 2">Uncharacterized protein</fullName>
    </submittedName>
</protein>
<dbReference type="STRING" id="905079.L1JPQ8"/>
<dbReference type="Pfam" id="PF05742">
    <property type="entry name" value="TANGO2"/>
    <property type="match status" value="1"/>
</dbReference>
<reference evidence="3" key="2">
    <citation type="submission" date="2012-11" db="EMBL/GenBank/DDBJ databases">
        <authorList>
            <person name="Kuo A."/>
            <person name="Curtis B.A."/>
            <person name="Tanifuji G."/>
            <person name="Burki F."/>
            <person name="Gruber A."/>
            <person name="Irimia M."/>
            <person name="Maruyama S."/>
            <person name="Arias M.C."/>
            <person name="Ball S.G."/>
            <person name="Gile G.H."/>
            <person name="Hirakawa Y."/>
            <person name="Hopkins J.F."/>
            <person name="Rensing S.A."/>
            <person name="Schmutz J."/>
            <person name="Symeonidi A."/>
            <person name="Elias M."/>
            <person name="Eveleigh R.J."/>
            <person name="Herman E.K."/>
            <person name="Klute M.J."/>
            <person name="Nakayama T."/>
            <person name="Obornik M."/>
            <person name="Reyes-Prieto A."/>
            <person name="Armbrust E.V."/>
            <person name="Aves S.J."/>
            <person name="Beiko R.G."/>
            <person name="Coutinho P."/>
            <person name="Dacks J.B."/>
            <person name="Durnford D.G."/>
            <person name="Fast N.M."/>
            <person name="Green B.R."/>
            <person name="Grisdale C."/>
            <person name="Hempe F."/>
            <person name="Henrissat B."/>
            <person name="Hoppner M.P."/>
            <person name="Ishida K.-I."/>
            <person name="Kim E."/>
            <person name="Koreny L."/>
            <person name="Kroth P.G."/>
            <person name="Liu Y."/>
            <person name="Malik S.-B."/>
            <person name="Maier U.G."/>
            <person name="McRose D."/>
            <person name="Mock T."/>
            <person name="Neilson J.A."/>
            <person name="Onodera N.T."/>
            <person name="Poole A.M."/>
            <person name="Pritham E.J."/>
            <person name="Richards T.A."/>
            <person name="Rocap G."/>
            <person name="Roy S.W."/>
            <person name="Sarai C."/>
            <person name="Schaack S."/>
            <person name="Shirato S."/>
            <person name="Slamovits C.H."/>
            <person name="Spencer D.F."/>
            <person name="Suzuki S."/>
            <person name="Worden A.Z."/>
            <person name="Zauner S."/>
            <person name="Barry K."/>
            <person name="Bell C."/>
            <person name="Bharti A.K."/>
            <person name="Crow J.A."/>
            <person name="Grimwood J."/>
            <person name="Kramer R."/>
            <person name="Lindquist E."/>
            <person name="Lucas S."/>
            <person name="Salamov A."/>
            <person name="McFadden G.I."/>
            <person name="Lane C.E."/>
            <person name="Keeling P.J."/>
            <person name="Gray M.W."/>
            <person name="Grigoriev I.V."/>
            <person name="Archibald J.M."/>
        </authorList>
    </citation>
    <scope>NUCLEOTIDE SEQUENCE</scope>
    <source>
        <strain evidence="3">CCMP2712</strain>
    </source>
</reference>
<dbReference type="OrthoDB" id="410862at2759"/>
<reference evidence="2" key="3">
    <citation type="submission" date="2015-06" db="UniProtKB">
        <authorList>
            <consortium name="EnsemblProtists"/>
        </authorList>
    </citation>
    <scope>IDENTIFICATION</scope>
</reference>
<dbReference type="eggNOG" id="ENOG502S1CQ">
    <property type="taxonomic scope" value="Eukaryota"/>
</dbReference>
<gene>
    <name evidence="1" type="ORF">GUITHDRAFT_135118</name>
</gene>
<dbReference type="RefSeq" id="XP_005837412.1">
    <property type="nucleotide sequence ID" value="XM_005837355.1"/>
</dbReference>
<dbReference type="AlphaFoldDB" id="L1JPQ8"/>
<dbReference type="Proteomes" id="UP000011087">
    <property type="component" value="Unassembled WGS sequence"/>
</dbReference>
<evidence type="ECO:0000313" key="1">
    <source>
        <dbReference type="EMBL" id="EKX50432.1"/>
    </source>
</evidence>
<dbReference type="EnsemblProtists" id="EKX50432">
    <property type="protein sequence ID" value="EKX50432"/>
    <property type="gene ID" value="GUITHDRAFT_135118"/>
</dbReference>
<dbReference type="KEGG" id="gtt:GUITHDRAFT_135118"/>
<reference evidence="1 3" key="1">
    <citation type="journal article" date="2012" name="Nature">
        <title>Algal genomes reveal evolutionary mosaicism and the fate of nucleomorphs.</title>
        <authorList>
            <consortium name="DOE Joint Genome Institute"/>
            <person name="Curtis B.A."/>
            <person name="Tanifuji G."/>
            <person name="Burki F."/>
            <person name="Gruber A."/>
            <person name="Irimia M."/>
            <person name="Maruyama S."/>
            <person name="Arias M.C."/>
            <person name="Ball S.G."/>
            <person name="Gile G.H."/>
            <person name="Hirakawa Y."/>
            <person name="Hopkins J.F."/>
            <person name="Kuo A."/>
            <person name="Rensing S.A."/>
            <person name="Schmutz J."/>
            <person name="Symeonidi A."/>
            <person name="Elias M."/>
            <person name="Eveleigh R.J."/>
            <person name="Herman E.K."/>
            <person name="Klute M.J."/>
            <person name="Nakayama T."/>
            <person name="Obornik M."/>
            <person name="Reyes-Prieto A."/>
            <person name="Armbrust E.V."/>
            <person name="Aves S.J."/>
            <person name="Beiko R.G."/>
            <person name="Coutinho P."/>
            <person name="Dacks J.B."/>
            <person name="Durnford D.G."/>
            <person name="Fast N.M."/>
            <person name="Green B.R."/>
            <person name="Grisdale C.J."/>
            <person name="Hempel F."/>
            <person name="Henrissat B."/>
            <person name="Hoppner M.P."/>
            <person name="Ishida K."/>
            <person name="Kim E."/>
            <person name="Koreny L."/>
            <person name="Kroth P.G."/>
            <person name="Liu Y."/>
            <person name="Malik S.B."/>
            <person name="Maier U.G."/>
            <person name="McRose D."/>
            <person name="Mock T."/>
            <person name="Neilson J.A."/>
            <person name="Onodera N.T."/>
            <person name="Poole A.M."/>
            <person name="Pritham E.J."/>
            <person name="Richards T.A."/>
            <person name="Rocap G."/>
            <person name="Roy S.W."/>
            <person name="Sarai C."/>
            <person name="Schaack S."/>
            <person name="Shirato S."/>
            <person name="Slamovits C.H."/>
            <person name="Spencer D.F."/>
            <person name="Suzuki S."/>
            <person name="Worden A.Z."/>
            <person name="Zauner S."/>
            <person name="Barry K."/>
            <person name="Bell C."/>
            <person name="Bharti A.K."/>
            <person name="Crow J.A."/>
            <person name="Grimwood J."/>
            <person name="Kramer R."/>
            <person name="Lindquist E."/>
            <person name="Lucas S."/>
            <person name="Salamov A."/>
            <person name="McFadden G.I."/>
            <person name="Lane C.E."/>
            <person name="Keeling P.J."/>
            <person name="Gray M.W."/>
            <person name="Grigoriev I.V."/>
            <person name="Archibald J.M."/>
        </authorList>
    </citation>
    <scope>NUCLEOTIDE SEQUENCE</scope>
    <source>
        <strain evidence="1 3">CCMP2712</strain>
    </source>
</reference>
<dbReference type="GeneID" id="17307154"/>
<accession>L1JPQ8</accession>
<evidence type="ECO:0000313" key="3">
    <source>
        <dbReference type="Proteomes" id="UP000011087"/>
    </source>
</evidence>
<sequence length="295" mass="33247">MCIMAALVGMSAEFPFILVHNRDEDWTRKTFDVQDNGAVIAAIDSRAGGTWMGLHKETARFAALTNVRTKQKVPTPSKSRGRMVQDYLERGSEQWEDYYAYHTYMLMRCWLHCSDIRARQHGEPEVYLRTCVPTVGGGECTWETVCERLDSGHVYCISNEECRSVNTANFPKCAWLKQELERTIKSFNVESKGKEGALKLAEAMSIAMSSTVNFAEESLPDMSFSPLTKEQETILQRGPYIHGPSAGFESYGTQTQTIVISSASSKSIYYFCRRTEGSADALCLFRGPVKSMHYN</sequence>